<comment type="similarity">
    <text evidence="2">Belongs to the FMP52 family.</text>
</comment>
<comment type="subcellular location">
    <subcellularLocation>
        <location evidence="1">Mitochondrion outer membrane</location>
        <topology evidence="1">Peripheral membrane protein</topology>
    </subcellularLocation>
</comment>
<dbReference type="PANTHER" id="PTHR14097:SF7">
    <property type="entry name" value="OXIDOREDUCTASE HTATIP2"/>
    <property type="match status" value="1"/>
</dbReference>
<sequence length="243" mass="25404">MSHINAFLAGSTGLVGSNILPTLLAHPSIAHTFAFTRRALPHTSPNLSTLPADPATVKDTATWPTLLPSPAPTPSLFFSALGSTRAQAGSVEAQRAIDLDLNVALARAAKAAGVTTYVLISTGAANSASSFAYLKMKGELEDAVKALGFEHTVILRPGLLLGPREDSRPAEWALQKVAGLAGAVSGGVLSDFWAQDARVVARAAVKAGVMCVEGGRAEKGVWELGQKEIVRLGKTEWKGEEKK</sequence>
<protein>
    <recommendedName>
        <fullName evidence="6">NAD dependent epimerase/dehydratase family protein-like protein</fullName>
    </recommendedName>
</protein>
<dbReference type="SUPFAM" id="SSF51735">
    <property type="entry name" value="NAD(P)-binding Rossmann-fold domains"/>
    <property type="match status" value="1"/>
</dbReference>
<dbReference type="Proteomes" id="UP000774617">
    <property type="component" value="Unassembled WGS sequence"/>
</dbReference>
<keyword evidence="3" id="KW-0472">Membrane</keyword>
<name>A0ABQ8GLJ9_9PEZI</name>
<dbReference type="Pfam" id="PF08732">
    <property type="entry name" value="HIM1"/>
    <property type="match status" value="1"/>
</dbReference>
<evidence type="ECO:0000313" key="4">
    <source>
        <dbReference type="EMBL" id="KAH7057104.1"/>
    </source>
</evidence>
<comment type="caution">
    <text evidence="4">The sequence shown here is derived from an EMBL/GenBank/DDBJ whole genome shotgun (WGS) entry which is preliminary data.</text>
</comment>
<evidence type="ECO:0000313" key="5">
    <source>
        <dbReference type="Proteomes" id="UP000774617"/>
    </source>
</evidence>
<gene>
    <name evidence="4" type="ORF">B0J12DRAFT_653443</name>
</gene>
<keyword evidence="3" id="KW-1000">Mitochondrion outer membrane</keyword>
<evidence type="ECO:0008006" key="6">
    <source>
        <dbReference type="Google" id="ProtNLM"/>
    </source>
</evidence>
<dbReference type="PANTHER" id="PTHR14097">
    <property type="entry name" value="OXIDOREDUCTASE HTATIP2"/>
    <property type="match status" value="1"/>
</dbReference>
<evidence type="ECO:0000256" key="1">
    <source>
        <dbReference type="ARBA" id="ARBA00004450"/>
    </source>
</evidence>
<reference evidence="4 5" key="1">
    <citation type="journal article" date="2021" name="Nat. Commun.">
        <title>Genetic determinants of endophytism in the Arabidopsis root mycobiome.</title>
        <authorList>
            <person name="Mesny F."/>
            <person name="Miyauchi S."/>
            <person name="Thiergart T."/>
            <person name="Pickel B."/>
            <person name="Atanasova L."/>
            <person name="Karlsson M."/>
            <person name="Huettel B."/>
            <person name="Barry K.W."/>
            <person name="Haridas S."/>
            <person name="Chen C."/>
            <person name="Bauer D."/>
            <person name="Andreopoulos W."/>
            <person name="Pangilinan J."/>
            <person name="LaButti K."/>
            <person name="Riley R."/>
            <person name="Lipzen A."/>
            <person name="Clum A."/>
            <person name="Drula E."/>
            <person name="Henrissat B."/>
            <person name="Kohler A."/>
            <person name="Grigoriev I.V."/>
            <person name="Martin F.M."/>
            <person name="Hacquard S."/>
        </authorList>
    </citation>
    <scope>NUCLEOTIDE SEQUENCE [LARGE SCALE GENOMIC DNA]</scope>
    <source>
        <strain evidence="4 5">MPI-SDFR-AT-0080</strain>
    </source>
</reference>
<accession>A0ABQ8GLJ9</accession>
<keyword evidence="5" id="KW-1185">Reference proteome</keyword>
<evidence type="ECO:0000256" key="3">
    <source>
        <dbReference type="ARBA" id="ARBA00022787"/>
    </source>
</evidence>
<dbReference type="InterPro" id="IPR014843">
    <property type="entry name" value="Him1/Fmp52"/>
</dbReference>
<proteinExistence type="inferred from homology"/>
<dbReference type="EMBL" id="JAGTJR010000007">
    <property type="protein sequence ID" value="KAH7057104.1"/>
    <property type="molecule type" value="Genomic_DNA"/>
</dbReference>
<dbReference type="Gene3D" id="3.40.50.720">
    <property type="entry name" value="NAD(P)-binding Rossmann-like Domain"/>
    <property type="match status" value="1"/>
</dbReference>
<keyword evidence="3" id="KW-0496">Mitochondrion</keyword>
<organism evidence="4 5">
    <name type="scientific">Macrophomina phaseolina</name>
    <dbReference type="NCBI Taxonomy" id="35725"/>
    <lineage>
        <taxon>Eukaryota</taxon>
        <taxon>Fungi</taxon>
        <taxon>Dikarya</taxon>
        <taxon>Ascomycota</taxon>
        <taxon>Pezizomycotina</taxon>
        <taxon>Dothideomycetes</taxon>
        <taxon>Dothideomycetes incertae sedis</taxon>
        <taxon>Botryosphaeriales</taxon>
        <taxon>Botryosphaeriaceae</taxon>
        <taxon>Macrophomina</taxon>
    </lineage>
</organism>
<dbReference type="InterPro" id="IPR036291">
    <property type="entry name" value="NAD(P)-bd_dom_sf"/>
</dbReference>
<evidence type="ECO:0000256" key="2">
    <source>
        <dbReference type="ARBA" id="ARBA00006617"/>
    </source>
</evidence>